<feature type="signal peptide" evidence="1">
    <location>
        <begin position="1"/>
        <end position="20"/>
    </location>
</feature>
<dbReference type="InterPro" id="IPR017868">
    <property type="entry name" value="Filamin/ABP280_repeat-like"/>
</dbReference>
<dbReference type="PROSITE" id="PS50194">
    <property type="entry name" value="FILAMIN_REPEAT"/>
    <property type="match status" value="1"/>
</dbReference>
<comment type="caution">
    <text evidence="2">The sequence shown here is derived from an EMBL/GenBank/DDBJ whole genome shotgun (WGS) entry which is preliminary data.</text>
</comment>
<dbReference type="EMBL" id="PVZG01000001">
    <property type="protein sequence ID" value="PRY33167.1"/>
    <property type="molecule type" value="Genomic_DNA"/>
</dbReference>
<evidence type="ECO:0000313" key="3">
    <source>
        <dbReference type="Proteomes" id="UP000239209"/>
    </source>
</evidence>
<gene>
    <name evidence="2" type="ORF">CLV70_101329</name>
</gene>
<protein>
    <recommendedName>
        <fullName evidence="4">Bacterial Ig domain-containing protein</fullName>
    </recommendedName>
</protein>
<dbReference type="OrthoDB" id="4332189at2"/>
<evidence type="ECO:0000256" key="1">
    <source>
        <dbReference type="SAM" id="SignalP"/>
    </source>
</evidence>
<evidence type="ECO:0000313" key="2">
    <source>
        <dbReference type="EMBL" id="PRY33167.1"/>
    </source>
</evidence>
<keyword evidence="1" id="KW-0732">Signal</keyword>
<sequence>MAAAAAGGAAALAVPVAAQASGPVTGAGVVTAAEPATLTVSAPNTVARLGSVTLTGTLSAGAGTLTVTRKDLAGTRTLPSVTSDAAGAWTVRDKPPVGGTNTYTISWAGNDTYAGTSVQARVAVSRRASKVTLGVNGSTFAYRGKAKLTAKLGTTHDSRALCLWATPRGGTKTKVKCGSGTVTATYATTRRTTFSATFAGDQWYAPATATRTVTAHARITQALDRSYRTSGAEKLYRTNVDPVLVAMVSPAHPYGCIDLHAQVYDAGKWWPLPTARCVALDGTSIGGGTLVGTHKAGMRYRLRAAFAGDALNASATGSWQYLRFTR</sequence>
<name>A0A2T0SIG2_9ACTN</name>
<dbReference type="AlphaFoldDB" id="A0A2T0SIG2"/>
<reference evidence="2 3" key="1">
    <citation type="submission" date="2018-03" db="EMBL/GenBank/DDBJ databases">
        <title>Genomic Encyclopedia of Archaeal and Bacterial Type Strains, Phase II (KMG-II): from individual species to whole genera.</title>
        <authorList>
            <person name="Goeker M."/>
        </authorList>
    </citation>
    <scope>NUCLEOTIDE SEQUENCE [LARGE SCALE GENOMIC DNA]</scope>
    <source>
        <strain evidence="2 3">DSM 45348</strain>
    </source>
</reference>
<evidence type="ECO:0008006" key="4">
    <source>
        <dbReference type="Google" id="ProtNLM"/>
    </source>
</evidence>
<feature type="chain" id="PRO_5015417759" description="Bacterial Ig domain-containing protein" evidence="1">
    <location>
        <begin position="21"/>
        <end position="326"/>
    </location>
</feature>
<dbReference type="RefSeq" id="WP_106124503.1">
    <property type="nucleotide sequence ID" value="NZ_PVZG01000001.1"/>
</dbReference>
<dbReference type="Proteomes" id="UP000239209">
    <property type="component" value="Unassembled WGS sequence"/>
</dbReference>
<proteinExistence type="predicted"/>
<organism evidence="2 3">
    <name type="scientific">Pseudosporangium ferrugineum</name>
    <dbReference type="NCBI Taxonomy" id="439699"/>
    <lineage>
        <taxon>Bacteria</taxon>
        <taxon>Bacillati</taxon>
        <taxon>Actinomycetota</taxon>
        <taxon>Actinomycetes</taxon>
        <taxon>Micromonosporales</taxon>
        <taxon>Micromonosporaceae</taxon>
        <taxon>Pseudosporangium</taxon>
    </lineage>
</organism>
<keyword evidence="3" id="KW-1185">Reference proteome</keyword>
<accession>A0A2T0SIG2</accession>